<accession>A0A229NYX7</accession>
<evidence type="ECO:0000256" key="21">
    <source>
        <dbReference type="SAM" id="Coils"/>
    </source>
</evidence>
<evidence type="ECO:0000256" key="7">
    <source>
        <dbReference type="ARBA" id="ARBA00016544"/>
    </source>
</evidence>
<keyword evidence="21" id="KW-0175">Coiled coil</keyword>
<reference evidence="24 25" key="1">
    <citation type="submission" date="2017-07" db="EMBL/GenBank/DDBJ databases">
        <title>Paenibacillus herberti R33 genome sequencing and assembly.</title>
        <authorList>
            <person name="Su W."/>
        </authorList>
    </citation>
    <scope>NUCLEOTIDE SEQUENCE [LARGE SCALE GENOMIC DNA]</scope>
    <source>
        <strain evidence="24 25">R33</strain>
    </source>
</reference>
<evidence type="ECO:0000256" key="1">
    <source>
        <dbReference type="ARBA" id="ARBA00000683"/>
    </source>
</evidence>
<evidence type="ECO:0000259" key="23">
    <source>
        <dbReference type="Pfam" id="PF02896"/>
    </source>
</evidence>
<feature type="active site" description="Tele-phosphohistidine intermediate" evidence="18">
    <location>
        <position position="159"/>
    </location>
</feature>
<organism evidence="24 25">
    <name type="scientific">Paenibacillus herberti</name>
    <dbReference type="NCBI Taxonomy" id="1619309"/>
    <lineage>
        <taxon>Bacteria</taxon>
        <taxon>Bacillati</taxon>
        <taxon>Bacillota</taxon>
        <taxon>Bacilli</taxon>
        <taxon>Bacillales</taxon>
        <taxon>Paenibacillaceae</taxon>
        <taxon>Paenibacillus</taxon>
    </lineage>
</organism>
<dbReference type="InterPro" id="IPR023151">
    <property type="entry name" value="PEP_util_CS"/>
</dbReference>
<feature type="domain" description="PEP-utilising enzyme C-terminal" evidence="23">
    <location>
        <begin position="222"/>
        <end position="511"/>
    </location>
</feature>
<dbReference type="GO" id="GO:0046872">
    <property type="term" value="F:metal ion binding"/>
    <property type="evidence" value="ECO:0007669"/>
    <property type="project" value="UniProtKB-KW"/>
</dbReference>
<dbReference type="AlphaFoldDB" id="A0A229NYX7"/>
<feature type="domain" description="PEP-utilising enzyme mobile" evidence="22">
    <location>
        <begin position="126"/>
        <end position="195"/>
    </location>
</feature>
<feature type="binding site" evidence="19">
    <location>
        <position position="266"/>
    </location>
    <ligand>
        <name>phosphoenolpyruvate</name>
        <dbReference type="ChEBI" id="CHEBI:58702"/>
    </ligand>
</feature>
<comment type="catalytic activity">
    <reaction evidence="1 17">
        <text>L-histidyl-[protein] + phosphoenolpyruvate = N(pros)-phospho-L-histidyl-[protein] + pyruvate</text>
        <dbReference type="Rhea" id="RHEA:23880"/>
        <dbReference type="Rhea" id="RHEA-COMP:9745"/>
        <dbReference type="Rhea" id="RHEA-COMP:9746"/>
        <dbReference type="ChEBI" id="CHEBI:15361"/>
        <dbReference type="ChEBI" id="CHEBI:29979"/>
        <dbReference type="ChEBI" id="CHEBI:58702"/>
        <dbReference type="ChEBI" id="CHEBI:64837"/>
        <dbReference type="EC" id="2.7.3.9"/>
    </reaction>
</comment>
<feature type="binding site" evidence="20">
    <location>
        <position position="402"/>
    </location>
    <ligand>
        <name>Mg(2+)</name>
        <dbReference type="ChEBI" id="CHEBI:18420"/>
    </ligand>
</feature>
<evidence type="ECO:0000256" key="3">
    <source>
        <dbReference type="ARBA" id="ARBA00002728"/>
    </source>
</evidence>
<dbReference type="Pfam" id="PF02896">
    <property type="entry name" value="PEP-utilizers_C"/>
    <property type="match status" value="1"/>
</dbReference>
<dbReference type="InterPro" id="IPR006318">
    <property type="entry name" value="PTS_EI-like"/>
</dbReference>
<keyword evidence="14 17" id="KW-0418">Kinase</keyword>
<dbReference type="SUPFAM" id="SSF51621">
    <property type="entry name" value="Phosphoenolpyruvate/pyruvate domain"/>
    <property type="match status" value="1"/>
</dbReference>
<dbReference type="PANTHER" id="PTHR46244:SF3">
    <property type="entry name" value="PHOSPHOENOLPYRUVATE-PROTEIN PHOSPHOTRANSFERASE"/>
    <property type="match status" value="1"/>
</dbReference>
<evidence type="ECO:0000256" key="10">
    <source>
        <dbReference type="ARBA" id="ARBA00022597"/>
    </source>
</evidence>
<evidence type="ECO:0000313" key="25">
    <source>
        <dbReference type="Proteomes" id="UP000215145"/>
    </source>
</evidence>
<dbReference type="InterPro" id="IPR024692">
    <property type="entry name" value="PTS_EI"/>
</dbReference>
<comment type="cofactor">
    <cofactor evidence="2 17 20">
        <name>Mg(2+)</name>
        <dbReference type="ChEBI" id="CHEBI:18420"/>
    </cofactor>
</comment>
<evidence type="ECO:0000256" key="19">
    <source>
        <dbReference type="PIRSR" id="PIRSR000732-2"/>
    </source>
</evidence>
<protein>
    <recommendedName>
        <fullName evidence="7 17">Phosphoenolpyruvate-protein phosphotransferase</fullName>
        <ecNumber evidence="6 17">2.7.3.9</ecNumber>
    </recommendedName>
    <alternativeName>
        <fullName evidence="16 17">Phosphotransferase system, enzyme I</fullName>
    </alternativeName>
</protein>
<dbReference type="OrthoDB" id="9765468at2"/>
<dbReference type="PRINTS" id="PR01736">
    <property type="entry name" value="PHPHTRNFRASE"/>
</dbReference>
<evidence type="ECO:0000256" key="18">
    <source>
        <dbReference type="PIRSR" id="PIRSR000732-1"/>
    </source>
</evidence>
<dbReference type="InterPro" id="IPR050499">
    <property type="entry name" value="PEP-utilizing_PTS_enzyme"/>
</dbReference>
<comment type="function">
    <text evidence="3 17">General (non sugar-specific) component of the phosphoenolpyruvate-dependent sugar phosphotransferase system (sugar PTS). This major carbohydrate active-transport system catalyzes the phosphorylation of incoming sugar substrates concomitantly with their translocation across the cell membrane. Enzyme I transfers the phosphoryl group from phosphoenolpyruvate (PEP) to the phosphoryl carrier protein (HPr).</text>
</comment>
<evidence type="ECO:0000256" key="8">
    <source>
        <dbReference type="ARBA" id="ARBA00022448"/>
    </source>
</evidence>
<dbReference type="PROSITE" id="PS00370">
    <property type="entry name" value="PEP_ENZYMES_PHOS_SITE"/>
    <property type="match status" value="1"/>
</dbReference>
<evidence type="ECO:0000256" key="5">
    <source>
        <dbReference type="ARBA" id="ARBA00007837"/>
    </source>
</evidence>
<feature type="binding site" evidence="19">
    <location>
        <begin position="425"/>
        <end position="426"/>
    </location>
    <ligand>
        <name>phosphoenolpyruvate</name>
        <dbReference type="ChEBI" id="CHEBI:58702"/>
    </ligand>
</feature>
<dbReference type="EMBL" id="NMUQ01000002">
    <property type="protein sequence ID" value="OXM15090.1"/>
    <property type="molecule type" value="Genomic_DNA"/>
</dbReference>
<evidence type="ECO:0000259" key="22">
    <source>
        <dbReference type="Pfam" id="PF00391"/>
    </source>
</evidence>
<dbReference type="SUPFAM" id="SSF52009">
    <property type="entry name" value="Phosphohistidine domain"/>
    <property type="match status" value="1"/>
</dbReference>
<keyword evidence="13 17" id="KW-0479">Metal-binding</keyword>
<keyword evidence="25" id="KW-1185">Reference proteome</keyword>
<dbReference type="NCBIfam" id="TIGR01417">
    <property type="entry name" value="PTS_I_fam"/>
    <property type="match status" value="1"/>
</dbReference>
<dbReference type="PIRSF" id="PIRSF000732">
    <property type="entry name" value="PTS_enzyme_I"/>
    <property type="match status" value="1"/>
</dbReference>
<dbReference type="PANTHER" id="PTHR46244">
    <property type="entry name" value="PHOSPHOENOLPYRUVATE-PROTEIN PHOSPHOTRANSFERASE"/>
    <property type="match status" value="1"/>
</dbReference>
<feature type="coiled-coil region" evidence="21">
    <location>
        <begin position="202"/>
        <end position="229"/>
    </location>
</feature>
<feature type="binding site" evidence="19">
    <location>
        <position position="436"/>
    </location>
    <ligand>
        <name>phosphoenolpyruvate</name>
        <dbReference type="ChEBI" id="CHEBI:58702"/>
    </ligand>
</feature>
<name>A0A229NYX7_9BACL</name>
<keyword evidence="15 17" id="KW-0460">Magnesium</keyword>
<evidence type="ECO:0000256" key="16">
    <source>
        <dbReference type="ARBA" id="ARBA00033235"/>
    </source>
</evidence>
<dbReference type="GO" id="GO:0009401">
    <property type="term" value="P:phosphoenolpyruvate-dependent sugar phosphotransferase system"/>
    <property type="evidence" value="ECO:0007669"/>
    <property type="project" value="UniProtKB-KW"/>
</dbReference>
<keyword evidence="10 17" id="KW-0762">Sugar transport</keyword>
<evidence type="ECO:0000256" key="9">
    <source>
        <dbReference type="ARBA" id="ARBA00022490"/>
    </source>
</evidence>
<evidence type="ECO:0000256" key="2">
    <source>
        <dbReference type="ARBA" id="ARBA00001946"/>
    </source>
</evidence>
<evidence type="ECO:0000256" key="4">
    <source>
        <dbReference type="ARBA" id="ARBA00004496"/>
    </source>
</evidence>
<dbReference type="Gene3D" id="1.10.274.10">
    <property type="entry name" value="PtsI, HPr-binding domain"/>
    <property type="match status" value="1"/>
</dbReference>
<feature type="active site" description="Proton donor" evidence="18">
    <location>
        <position position="473"/>
    </location>
</feature>
<dbReference type="InterPro" id="IPR008279">
    <property type="entry name" value="PEP-util_enz_mobile_dom"/>
</dbReference>
<dbReference type="EC" id="2.7.3.9" evidence="6 17"/>
<evidence type="ECO:0000313" key="24">
    <source>
        <dbReference type="EMBL" id="OXM15090.1"/>
    </source>
</evidence>
<feature type="binding site" evidence="20">
    <location>
        <position position="426"/>
    </location>
    <ligand>
        <name>Mg(2+)</name>
        <dbReference type="ChEBI" id="CHEBI:18420"/>
    </ligand>
</feature>
<dbReference type="InterPro" id="IPR000121">
    <property type="entry name" value="PEP_util_C"/>
</dbReference>
<dbReference type="InterPro" id="IPR015813">
    <property type="entry name" value="Pyrv/PenolPyrv_kinase-like_dom"/>
</dbReference>
<comment type="similarity">
    <text evidence="5 17">Belongs to the PEP-utilizing enzyme family.</text>
</comment>
<evidence type="ECO:0000256" key="14">
    <source>
        <dbReference type="ARBA" id="ARBA00022777"/>
    </source>
</evidence>
<gene>
    <name evidence="24" type="primary">ptsP</name>
    <name evidence="24" type="ORF">CGZ75_14865</name>
</gene>
<evidence type="ECO:0000256" key="11">
    <source>
        <dbReference type="ARBA" id="ARBA00022679"/>
    </source>
</evidence>
<dbReference type="Pfam" id="PF00391">
    <property type="entry name" value="PEP-utilizers"/>
    <property type="match status" value="1"/>
</dbReference>
<evidence type="ECO:0000256" key="15">
    <source>
        <dbReference type="ARBA" id="ARBA00022842"/>
    </source>
</evidence>
<feature type="binding site" evidence="19">
    <location>
        <position position="303"/>
    </location>
    <ligand>
        <name>phosphoenolpyruvate</name>
        <dbReference type="ChEBI" id="CHEBI:58702"/>
    </ligand>
</feature>
<evidence type="ECO:0000256" key="13">
    <source>
        <dbReference type="ARBA" id="ARBA00022723"/>
    </source>
</evidence>
<keyword evidence="8 17" id="KW-0813">Transport</keyword>
<dbReference type="GO" id="GO:0016301">
    <property type="term" value="F:kinase activity"/>
    <property type="evidence" value="ECO:0007669"/>
    <property type="project" value="UniProtKB-KW"/>
</dbReference>
<dbReference type="Gene3D" id="3.20.20.60">
    <property type="entry name" value="Phosphoenolpyruvate-binding domains"/>
    <property type="match status" value="1"/>
</dbReference>
<evidence type="ECO:0000256" key="12">
    <source>
        <dbReference type="ARBA" id="ARBA00022683"/>
    </source>
</evidence>
<keyword evidence="11 17" id="KW-0808">Transferase</keyword>
<dbReference type="GO" id="GO:0005737">
    <property type="term" value="C:cytoplasm"/>
    <property type="evidence" value="ECO:0007669"/>
    <property type="project" value="UniProtKB-SubCell"/>
</dbReference>
<proteinExistence type="inferred from homology"/>
<dbReference type="InterPro" id="IPR036618">
    <property type="entry name" value="PtsI_HPr-bd_sf"/>
</dbReference>
<evidence type="ECO:0000256" key="17">
    <source>
        <dbReference type="PIRNR" id="PIRNR000732"/>
    </source>
</evidence>
<dbReference type="InterPro" id="IPR036637">
    <property type="entry name" value="Phosphohistidine_dom_sf"/>
</dbReference>
<dbReference type="SUPFAM" id="SSF47831">
    <property type="entry name" value="Enzyme I of the PEP:sugar phosphotransferase system HPr-binding (sub)domain"/>
    <property type="match status" value="1"/>
</dbReference>
<keyword evidence="24" id="KW-0670">Pyruvate</keyword>
<dbReference type="PROSITE" id="PS00742">
    <property type="entry name" value="PEP_ENZYMES_2"/>
    <property type="match status" value="1"/>
</dbReference>
<keyword evidence="12 17" id="KW-0598">Phosphotransferase system</keyword>
<comment type="caution">
    <text evidence="24">The sequence shown here is derived from an EMBL/GenBank/DDBJ whole genome shotgun (WGS) entry which is preliminary data.</text>
</comment>
<sequence length="547" mass="58025">MASVIAALDDPYLRERAADVRDVSQRVIRILQGATDVGLATEPSVVREATAVTASASTDPTTSAVTASADQALSAVVAIAGSEGAEHSSIGGNAGAEAAGAVISVSVPGHIVWEDYLEAIGAPLKQVLIAEDLTPSDTAQLDPKQVAGFATAVGGRTSHSAIIARSVGVAAAVGAGEALNDIKDGQTVIVDGFSGVIIVDPIAEELERYRALEAEYRRSQAENEVFRGRPSVSANGVQVELAANIGSAQDAVQAKKHDAEGIGLFRTEFLYMGRDTLPGEDEQYGAYRSAAEALGPDASVVIRTMDIGGDKELPLLELPREDNPFLGYRALRISLDRPQLFKTQLRAILRASAHGNIKVMFPMVATLGEWRRAKALLEEAREELRAEGKPFRDDMEAGIMIEIPAAAMMADRLAREVDFFSIGTNDLVQYTMAADRMNPKLSYLSDPLHPPVLRLIDRVIRAAHAEGKWVGMCGEMAGNPLAVPLLLGMGLDEFSMSSSAILGTRALLSRLNQSELAELAAAALDLDSADDVRALVEQRVPQAAARA</sequence>
<evidence type="ECO:0000256" key="6">
    <source>
        <dbReference type="ARBA" id="ARBA00012232"/>
    </source>
</evidence>
<dbReference type="InterPro" id="IPR018274">
    <property type="entry name" value="PEP_util_AS"/>
</dbReference>
<evidence type="ECO:0000256" key="20">
    <source>
        <dbReference type="PIRSR" id="PIRSR000732-3"/>
    </source>
</evidence>
<comment type="subcellular location">
    <subcellularLocation>
        <location evidence="4 17">Cytoplasm</location>
    </subcellularLocation>
</comment>
<dbReference type="Gene3D" id="3.50.30.10">
    <property type="entry name" value="Phosphohistidine domain"/>
    <property type="match status" value="1"/>
</dbReference>
<keyword evidence="9 17" id="KW-0963">Cytoplasm</keyword>
<dbReference type="InterPro" id="IPR040442">
    <property type="entry name" value="Pyrv_kinase-like_dom_sf"/>
</dbReference>
<dbReference type="GO" id="GO:0008965">
    <property type="term" value="F:phosphoenolpyruvate-protein phosphotransferase activity"/>
    <property type="evidence" value="ECO:0007669"/>
    <property type="project" value="UniProtKB-EC"/>
</dbReference>
<dbReference type="Proteomes" id="UP000215145">
    <property type="component" value="Unassembled WGS sequence"/>
</dbReference>